<evidence type="ECO:0000313" key="2">
    <source>
        <dbReference type="EMBL" id="KAF7556977.1"/>
    </source>
</evidence>
<comment type="caution">
    <text evidence="2">The sequence shown here is derived from an EMBL/GenBank/DDBJ whole genome shotgun (WGS) entry which is preliminary data.</text>
</comment>
<reference evidence="2" key="1">
    <citation type="submission" date="2020-03" db="EMBL/GenBank/DDBJ databases">
        <title>Draft Genome Sequence of Cylindrodendrum hubeiense.</title>
        <authorList>
            <person name="Buettner E."/>
            <person name="Kellner H."/>
        </authorList>
    </citation>
    <scope>NUCLEOTIDE SEQUENCE</scope>
    <source>
        <strain evidence="2">IHI 201604</strain>
    </source>
</reference>
<name>A0A9P5LFQ9_9HYPO</name>
<keyword evidence="1" id="KW-0732">Signal</keyword>
<dbReference type="AlphaFoldDB" id="A0A9P5LFQ9"/>
<accession>A0A9P5LFQ9</accession>
<gene>
    <name evidence="2" type="ORF">G7Z17_g1049</name>
</gene>
<keyword evidence="3" id="KW-1185">Reference proteome</keyword>
<sequence>MPQPKTRILFLFLSSLALLANAEDLDETIVGCEAVGCPMDDSEPHCTLTNYTYEDIGLARIPDVPDSLENFSILKGLYTSGAGADLFTSIFYLGTPQDVSLDGVSGCAVLFLDPPQDTFEQGGAHTCSEVISQDCIDAIQDRAAKIAEGDSDDLCKAIQEDLEDNDIDECKDFTGAGKGVGRVFSRSLSTLGNIEGTRNSTSDCWPILPKSANLAELFGEYFDYDGGLNASTSDFERNRVSPVLTVFIKSDSNESVVDETVSRLTCLAINAVSEDDADNSAPRLAINTFLVGVAFSLFMSML</sequence>
<organism evidence="2 3">
    <name type="scientific">Cylindrodendrum hubeiense</name>
    <dbReference type="NCBI Taxonomy" id="595255"/>
    <lineage>
        <taxon>Eukaryota</taxon>
        <taxon>Fungi</taxon>
        <taxon>Dikarya</taxon>
        <taxon>Ascomycota</taxon>
        <taxon>Pezizomycotina</taxon>
        <taxon>Sordariomycetes</taxon>
        <taxon>Hypocreomycetidae</taxon>
        <taxon>Hypocreales</taxon>
        <taxon>Nectriaceae</taxon>
        <taxon>Cylindrodendrum</taxon>
    </lineage>
</organism>
<dbReference type="Proteomes" id="UP000722485">
    <property type="component" value="Unassembled WGS sequence"/>
</dbReference>
<protein>
    <submittedName>
        <fullName evidence="2">Uncharacterized protein</fullName>
    </submittedName>
</protein>
<dbReference type="OrthoDB" id="4154404at2759"/>
<evidence type="ECO:0000256" key="1">
    <source>
        <dbReference type="SAM" id="SignalP"/>
    </source>
</evidence>
<dbReference type="EMBL" id="JAANBB010000008">
    <property type="protein sequence ID" value="KAF7556977.1"/>
    <property type="molecule type" value="Genomic_DNA"/>
</dbReference>
<feature type="chain" id="PRO_5040228276" evidence="1">
    <location>
        <begin position="23"/>
        <end position="302"/>
    </location>
</feature>
<evidence type="ECO:0000313" key="3">
    <source>
        <dbReference type="Proteomes" id="UP000722485"/>
    </source>
</evidence>
<proteinExistence type="predicted"/>
<feature type="signal peptide" evidence="1">
    <location>
        <begin position="1"/>
        <end position="22"/>
    </location>
</feature>